<evidence type="ECO:0000313" key="2">
    <source>
        <dbReference type="EMBL" id="KKN23084.1"/>
    </source>
</evidence>
<comment type="caution">
    <text evidence="2">The sequence shown here is derived from an EMBL/GenBank/DDBJ whole genome shotgun (WGS) entry which is preliminary data.</text>
</comment>
<accession>A0A0F9NYZ7</accession>
<dbReference type="GO" id="GO:0003677">
    <property type="term" value="F:DNA binding"/>
    <property type="evidence" value="ECO:0007669"/>
    <property type="project" value="InterPro"/>
</dbReference>
<feature type="domain" description="Restriction endonuclease type IV Mrr" evidence="1">
    <location>
        <begin position="7"/>
        <end position="52"/>
    </location>
</feature>
<sequence length="79" mass="9128">MDVWYPIQAKQKDRVGRPDIDSFEAVMTREDRTKGFFVAFDYTSDALREIAAFFRKSGKAIIALTVREILDEEIARKLA</sequence>
<dbReference type="GO" id="GO:0009307">
    <property type="term" value="P:DNA restriction-modification system"/>
    <property type="evidence" value="ECO:0007669"/>
    <property type="project" value="InterPro"/>
</dbReference>
<evidence type="ECO:0000259" key="1">
    <source>
        <dbReference type="Pfam" id="PF04471"/>
    </source>
</evidence>
<organism evidence="2">
    <name type="scientific">marine sediment metagenome</name>
    <dbReference type="NCBI Taxonomy" id="412755"/>
    <lineage>
        <taxon>unclassified sequences</taxon>
        <taxon>metagenomes</taxon>
        <taxon>ecological metagenomes</taxon>
    </lineage>
</organism>
<name>A0A0F9NYZ7_9ZZZZ</name>
<dbReference type="AlphaFoldDB" id="A0A0F9NYZ7"/>
<dbReference type="InterPro" id="IPR007560">
    <property type="entry name" value="Restrct_endonuc_IV_Mrr"/>
</dbReference>
<gene>
    <name evidence="2" type="ORF">LCGC14_0908490</name>
</gene>
<dbReference type="GO" id="GO:0004519">
    <property type="term" value="F:endonuclease activity"/>
    <property type="evidence" value="ECO:0007669"/>
    <property type="project" value="InterPro"/>
</dbReference>
<protein>
    <recommendedName>
        <fullName evidence="1">Restriction endonuclease type IV Mrr domain-containing protein</fullName>
    </recommendedName>
</protein>
<dbReference type="EMBL" id="LAZR01003006">
    <property type="protein sequence ID" value="KKN23084.1"/>
    <property type="molecule type" value="Genomic_DNA"/>
</dbReference>
<proteinExistence type="predicted"/>
<reference evidence="2" key="1">
    <citation type="journal article" date="2015" name="Nature">
        <title>Complex archaea that bridge the gap between prokaryotes and eukaryotes.</title>
        <authorList>
            <person name="Spang A."/>
            <person name="Saw J.H."/>
            <person name="Jorgensen S.L."/>
            <person name="Zaremba-Niedzwiedzka K."/>
            <person name="Martijn J."/>
            <person name="Lind A.E."/>
            <person name="van Eijk R."/>
            <person name="Schleper C."/>
            <person name="Guy L."/>
            <person name="Ettema T.J."/>
        </authorList>
    </citation>
    <scope>NUCLEOTIDE SEQUENCE</scope>
</reference>
<dbReference type="Pfam" id="PF04471">
    <property type="entry name" value="Mrr_cat"/>
    <property type="match status" value="1"/>
</dbReference>